<dbReference type="EMBL" id="JAUIRO010000007">
    <property type="protein sequence ID" value="KAK0706538.1"/>
    <property type="molecule type" value="Genomic_DNA"/>
</dbReference>
<feature type="region of interest" description="Disordered" evidence="1">
    <location>
        <begin position="1046"/>
        <end position="1137"/>
    </location>
</feature>
<evidence type="ECO:0000256" key="1">
    <source>
        <dbReference type="SAM" id="MobiDB-lite"/>
    </source>
</evidence>
<feature type="region of interest" description="Disordered" evidence="1">
    <location>
        <begin position="423"/>
        <end position="761"/>
    </location>
</feature>
<sequence length="1480" mass="160241">MAADWSMASLAGLMSSPDPLNESILTPPSRRVTRSQASQRLFSLGPSPKKQTFELDVGNDLAPQKILVTVEAEDANASQTSRRLFGTPTPKRSVRRSKPSASTTTTTVPLRGLTDDEAHATSDAPTSRRRGRPPKPRLSGTPTTTRRKRPPTPAPKIASKTGGPRASLEHVATSDIGAEDELATPRAKSRPGRTPKRKATSPAKDDGAPASQPRKRGRPRKDAATASEDLVPLSEQESNADGGVEDNASVAPSDDNFSVARGEPLEEPHNSEAYNTEDDIWLATLSDQPSPVGRRSHKRDDEMLPALDQPEPEPEPEPELETEPEQAQAPSDAPPSEMDFSQHDAYSYGGGMDPHSEAESLASDGLDLQDREDTVVAEEFTMISIGSLPSMQPNSSMMAPEHQDIGDATSLIINRTLEALRQSYNRPVDDIPEPQPSSADAEAEPRENADVQPDEEPAQQELQPQSQPQSPQAFTRSPRRPKAQPLSRQLALKSLHQGDSIGSPHRLAVPETTEAHETSIYDDSFSEIPEQVLIAATPRRLRVPEAEAGEQDAYMDIQPSVKRPSTVNHSNPQFESNRLLTPEETPSPLQSDNKDDPKQTVPTEPAPDQETDVRSSPPISSDVPQQHHNVSVMRHSRTNSTETPAEQQSSFSSPAVAAHNAQVPNLAPPEVQPRPTLSPIVRAGRALQLVTSDPPSPPARDSVLGSPFRRSVTKSSQSPVLPPTQVVESPSPARVDAPAAQVAQPRSPTQVDAPAEQPEKSWLAPLSQLKNLVVQGAQAFSPRNFPTAGMEDPFAPNPSESSRPGSVRISIFNLGSKSRAGGQGVGVGDSGSVVSPARATSPEVNDSDAMSWEAEGSPSRAGGQERSPSASSSVNAAQGSSVGDEDEMDGPGDSEAERPEDMSQDESSGPQLDLEDDEVAEDDDDDIWAIEAQRTALASTENASSRREESFIPPRRSKLPSPWRKNSKRLMYSDELHQLAMENSRSNEADEFSMISQGLREEQRNPRNPALPTKVDLSAFFSSPAALPEIPAPGFGLFKALDARRTENPLDRPSASQGFQAASATQTAGNNLATEQPEEPQPRAQKLPRSVPQKELHIEDRPRRPDLFSPVRQPAGRAAPAAQVSPSSSPENAMYGHVPQKMNFTPLRRSKNDLFKPMAAAAPGNSLFGDSRVSNFFLNPAPPPEDEQGQPSSTSPELDLMRPHARPRPDRAMSPTKTCMRSPLKPKTPGRVVEFTSSTLSPLAQAQVRAERRASASPEKEASPSPPRGGLAVTRDDKENQHDEESAEEEAEQQRRRQRQRQQQQPTGSRAVPEAFSFSASPSASNPEARRPTTTSRRNKSGSTGTVAAARAALSKTEWSRDHWLRLDELLQARRHLGALHFQLQHPPAASAAARARQRAATARRLLGKRVTAQGESVALEQWHLDVVAAFATEVGTNGGNGSGWDETALAKRLFALLVGEQRRRDGKVPLRRDHRPVDV</sequence>
<protein>
    <submittedName>
        <fullName evidence="2">Uncharacterized protein</fullName>
    </submittedName>
</protein>
<gene>
    <name evidence="2" type="ORF">B0T26DRAFT_680209</name>
</gene>
<dbReference type="Proteomes" id="UP001172101">
    <property type="component" value="Unassembled WGS sequence"/>
</dbReference>
<feature type="region of interest" description="Disordered" evidence="1">
    <location>
        <begin position="782"/>
        <end position="964"/>
    </location>
</feature>
<feature type="compositionally biased region" description="Polar residues" evidence="1">
    <location>
        <begin position="563"/>
        <end position="579"/>
    </location>
</feature>
<keyword evidence="3" id="KW-1185">Reference proteome</keyword>
<feature type="compositionally biased region" description="Polar residues" evidence="1">
    <location>
        <begin position="1235"/>
        <end position="1244"/>
    </location>
</feature>
<feature type="compositionally biased region" description="Acidic residues" evidence="1">
    <location>
        <begin position="913"/>
        <end position="928"/>
    </location>
</feature>
<name>A0AA39ZZJ1_9PEZI</name>
<feature type="compositionally biased region" description="Polar residues" evidence="1">
    <location>
        <begin position="638"/>
        <end position="653"/>
    </location>
</feature>
<feature type="compositionally biased region" description="Low complexity" evidence="1">
    <location>
        <begin position="459"/>
        <end position="473"/>
    </location>
</feature>
<feature type="compositionally biased region" description="Basic and acidic residues" evidence="1">
    <location>
        <begin position="1274"/>
        <end position="1284"/>
    </location>
</feature>
<feature type="compositionally biased region" description="Acidic residues" evidence="1">
    <location>
        <begin position="883"/>
        <end position="894"/>
    </location>
</feature>
<feature type="compositionally biased region" description="Polar residues" evidence="1">
    <location>
        <begin position="1054"/>
        <end position="1074"/>
    </location>
</feature>
<feature type="region of interest" description="Disordered" evidence="1">
    <location>
        <begin position="983"/>
        <end position="1011"/>
    </location>
</feature>
<feature type="compositionally biased region" description="Acidic residues" evidence="1">
    <location>
        <begin position="310"/>
        <end position="324"/>
    </location>
</feature>
<feature type="region of interest" description="Disordered" evidence="1">
    <location>
        <begin position="1"/>
        <end position="370"/>
    </location>
</feature>
<feature type="compositionally biased region" description="Polar residues" evidence="1">
    <location>
        <begin position="866"/>
        <end position="881"/>
    </location>
</feature>
<feature type="compositionally biased region" description="Polar residues" evidence="1">
    <location>
        <begin position="1333"/>
        <end position="1346"/>
    </location>
</feature>
<feature type="compositionally biased region" description="Low complexity" evidence="1">
    <location>
        <begin position="1111"/>
        <end position="1130"/>
    </location>
</feature>
<reference evidence="2" key="1">
    <citation type="submission" date="2023-06" db="EMBL/GenBank/DDBJ databases">
        <title>Genome-scale phylogeny and comparative genomics of the fungal order Sordariales.</title>
        <authorList>
            <consortium name="Lawrence Berkeley National Laboratory"/>
            <person name="Hensen N."/>
            <person name="Bonometti L."/>
            <person name="Westerberg I."/>
            <person name="Brannstrom I.O."/>
            <person name="Guillou S."/>
            <person name="Cros-Aarteil S."/>
            <person name="Calhoun S."/>
            <person name="Haridas S."/>
            <person name="Kuo A."/>
            <person name="Mondo S."/>
            <person name="Pangilinan J."/>
            <person name="Riley R."/>
            <person name="LaButti K."/>
            <person name="Andreopoulos B."/>
            <person name="Lipzen A."/>
            <person name="Chen C."/>
            <person name="Yanf M."/>
            <person name="Daum C."/>
            <person name="Ng V."/>
            <person name="Clum A."/>
            <person name="Steindorff A."/>
            <person name="Ohm R."/>
            <person name="Martin F."/>
            <person name="Silar P."/>
            <person name="Natvig D."/>
            <person name="Lalanne C."/>
            <person name="Gautier V."/>
            <person name="Ament-velasquez S.L."/>
            <person name="Kruys A."/>
            <person name="Hutchinson M.I."/>
            <person name="Powell A.J."/>
            <person name="Barry K."/>
            <person name="Miller A.N."/>
            <person name="Grigoriev I.V."/>
            <person name="Debuchy R."/>
            <person name="Gladieux P."/>
            <person name="Thoren M.H."/>
            <person name="Johannesson H."/>
        </authorList>
    </citation>
    <scope>NUCLEOTIDE SEQUENCE</scope>
    <source>
        <strain evidence="2">SMH2392-1A</strain>
    </source>
</reference>
<dbReference type="RefSeq" id="XP_060291632.1">
    <property type="nucleotide sequence ID" value="XM_060440465.1"/>
</dbReference>
<dbReference type="GeneID" id="85323735"/>
<comment type="caution">
    <text evidence="2">The sequence shown here is derived from an EMBL/GenBank/DDBJ whole genome shotgun (WGS) entry which is preliminary data.</text>
</comment>
<feature type="compositionally biased region" description="Low complexity" evidence="1">
    <location>
        <begin position="1313"/>
        <end position="1327"/>
    </location>
</feature>
<feature type="compositionally biased region" description="Basic and acidic residues" evidence="1">
    <location>
        <begin position="1092"/>
        <end position="1106"/>
    </location>
</feature>
<feature type="compositionally biased region" description="Basic and acidic residues" evidence="1">
    <location>
        <begin position="1199"/>
        <end position="1211"/>
    </location>
</feature>
<feature type="compositionally biased region" description="Basic and acidic residues" evidence="1">
    <location>
        <begin position="1249"/>
        <end position="1262"/>
    </location>
</feature>
<feature type="region of interest" description="Disordered" evidence="1">
    <location>
        <begin position="387"/>
        <end position="410"/>
    </location>
</feature>
<evidence type="ECO:0000313" key="3">
    <source>
        <dbReference type="Proteomes" id="UP001172101"/>
    </source>
</evidence>
<evidence type="ECO:0000313" key="2">
    <source>
        <dbReference type="EMBL" id="KAK0706538.1"/>
    </source>
</evidence>
<feature type="compositionally biased region" description="Polar residues" evidence="1">
    <location>
        <begin position="617"/>
        <end position="629"/>
    </location>
</feature>
<feature type="region of interest" description="Disordered" evidence="1">
    <location>
        <begin position="1171"/>
        <end position="1347"/>
    </location>
</feature>
<proteinExistence type="predicted"/>
<feature type="compositionally biased region" description="Polar residues" evidence="1">
    <location>
        <begin position="387"/>
        <end position="397"/>
    </location>
</feature>
<feature type="compositionally biased region" description="Basic residues" evidence="1">
    <location>
        <begin position="187"/>
        <end position="199"/>
    </location>
</feature>
<accession>A0AA39ZZJ1</accession>
<organism evidence="2 3">
    <name type="scientific">Lasiosphaeria miniovina</name>
    <dbReference type="NCBI Taxonomy" id="1954250"/>
    <lineage>
        <taxon>Eukaryota</taxon>
        <taxon>Fungi</taxon>
        <taxon>Dikarya</taxon>
        <taxon>Ascomycota</taxon>
        <taxon>Pezizomycotina</taxon>
        <taxon>Sordariomycetes</taxon>
        <taxon>Sordariomycetidae</taxon>
        <taxon>Sordariales</taxon>
        <taxon>Lasiosphaeriaceae</taxon>
        <taxon>Lasiosphaeria</taxon>
    </lineage>
</organism>